<proteinExistence type="predicted"/>
<dbReference type="Pfam" id="PF00176">
    <property type="entry name" value="SNF2-rel_dom"/>
    <property type="match status" value="1"/>
</dbReference>
<dbReference type="SMART" id="SM00490">
    <property type="entry name" value="HELICc"/>
    <property type="match status" value="1"/>
</dbReference>
<dbReference type="PANTHER" id="PTHR45626:SF52">
    <property type="entry name" value="SINGLE-STRANDED DNA-DEPENDENT ATPASE (EUROFUNG)"/>
    <property type="match status" value="1"/>
</dbReference>
<feature type="domain" description="Helicase C-terminal" evidence="6">
    <location>
        <begin position="904"/>
        <end position="1071"/>
    </location>
</feature>
<dbReference type="EMBL" id="JBBWRZ010000014">
    <property type="protein sequence ID" value="KAK8223241.1"/>
    <property type="molecule type" value="Genomic_DNA"/>
</dbReference>
<dbReference type="SMART" id="SM00487">
    <property type="entry name" value="DEXDc"/>
    <property type="match status" value="1"/>
</dbReference>
<evidence type="ECO:0000259" key="6">
    <source>
        <dbReference type="PROSITE" id="PS51194"/>
    </source>
</evidence>
<dbReference type="InterPro" id="IPR000330">
    <property type="entry name" value="SNF2_N"/>
</dbReference>
<protein>
    <submittedName>
        <fullName evidence="7">SNF2 family N-terminal domain-containing protein</fullName>
    </submittedName>
</protein>
<dbReference type="PANTHER" id="PTHR45626">
    <property type="entry name" value="TRANSCRIPTION TERMINATION FACTOR 2-RELATED"/>
    <property type="match status" value="1"/>
</dbReference>
<reference evidence="7 8" key="1">
    <citation type="submission" date="2024-04" db="EMBL/GenBank/DDBJ databases">
        <title>Phyllosticta paracitricarpa is synonymous to the EU quarantine fungus P. citricarpa based on phylogenomic analyses.</title>
        <authorList>
            <consortium name="Lawrence Berkeley National Laboratory"/>
            <person name="Van Ingen-Buijs V.A."/>
            <person name="Van Westerhoven A.C."/>
            <person name="Haridas S."/>
            <person name="Skiadas P."/>
            <person name="Martin F."/>
            <person name="Groenewald J.Z."/>
            <person name="Crous P.W."/>
            <person name="Seidl M.F."/>
        </authorList>
    </citation>
    <scope>NUCLEOTIDE SEQUENCE [LARGE SCALE GENOMIC DNA]</scope>
    <source>
        <strain evidence="7 8">CBS 123374</strain>
    </source>
</reference>
<dbReference type="Proteomes" id="UP001492380">
    <property type="component" value="Unassembled WGS sequence"/>
</dbReference>
<keyword evidence="1" id="KW-0547">Nucleotide-binding</keyword>
<dbReference type="Gene3D" id="3.40.50.300">
    <property type="entry name" value="P-loop containing nucleotide triphosphate hydrolases"/>
    <property type="match status" value="1"/>
</dbReference>
<evidence type="ECO:0000259" key="5">
    <source>
        <dbReference type="PROSITE" id="PS51192"/>
    </source>
</evidence>
<dbReference type="PROSITE" id="PS51194">
    <property type="entry name" value="HELICASE_CTER"/>
    <property type="match status" value="1"/>
</dbReference>
<gene>
    <name evidence="7" type="ORF">HDK90DRAFT_422759</name>
</gene>
<organism evidence="7 8">
    <name type="scientific">Phyllosticta capitalensis</name>
    <dbReference type="NCBI Taxonomy" id="121624"/>
    <lineage>
        <taxon>Eukaryota</taxon>
        <taxon>Fungi</taxon>
        <taxon>Dikarya</taxon>
        <taxon>Ascomycota</taxon>
        <taxon>Pezizomycotina</taxon>
        <taxon>Dothideomycetes</taxon>
        <taxon>Dothideomycetes incertae sedis</taxon>
        <taxon>Botryosphaeriales</taxon>
        <taxon>Phyllostictaceae</taxon>
        <taxon>Phyllosticta</taxon>
    </lineage>
</organism>
<evidence type="ECO:0000256" key="1">
    <source>
        <dbReference type="ARBA" id="ARBA00022741"/>
    </source>
</evidence>
<dbReference type="CDD" id="cd18793">
    <property type="entry name" value="SF2_C_SNF"/>
    <property type="match status" value="1"/>
</dbReference>
<dbReference type="SUPFAM" id="SSF52540">
    <property type="entry name" value="P-loop containing nucleoside triphosphate hydrolases"/>
    <property type="match status" value="2"/>
</dbReference>
<dbReference type="Pfam" id="PF00271">
    <property type="entry name" value="Helicase_C"/>
    <property type="match status" value="1"/>
</dbReference>
<name>A0ABR1YAI8_9PEZI</name>
<dbReference type="InterPro" id="IPR027417">
    <property type="entry name" value="P-loop_NTPase"/>
</dbReference>
<evidence type="ECO:0000313" key="8">
    <source>
        <dbReference type="Proteomes" id="UP001492380"/>
    </source>
</evidence>
<dbReference type="Gene3D" id="3.40.50.10810">
    <property type="entry name" value="Tandem AAA-ATPase domain"/>
    <property type="match status" value="1"/>
</dbReference>
<feature type="domain" description="Helicase ATP-binding" evidence="5">
    <location>
        <begin position="423"/>
        <end position="616"/>
    </location>
</feature>
<evidence type="ECO:0000256" key="4">
    <source>
        <dbReference type="SAM" id="MobiDB-lite"/>
    </source>
</evidence>
<feature type="compositionally biased region" description="Basic and acidic residues" evidence="4">
    <location>
        <begin position="73"/>
        <end position="86"/>
    </location>
</feature>
<dbReference type="CDD" id="cd18008">
    <property type="entry name" value="DEXDc_SHPRH-like"/>
    <property type="match status" value="1"/>
</dbReference>
<evidence type="ECO:0000313" key="7">
    <source>
        <dbReference type="EMBL" id="KAK8223241.1"/>
    </source>
</evidence>
<evidence type="ECO:0000256" key="3">
    <source>
        <dbReference type="ARBA" id="ARBA00022840"/>
    </source>
</evidence>
<keyword evidence="2" id="KW-0378">Hydrolase</keyword>
<feature type="compositionally biased region" description="Basic and acidic residues" evidence="4">
    <location>
        <begin position="22"/>
        <end position="35"/>
    </location>
</feature>
<accession>A0ABR1YAI8</accession>
<dbReference type="InterPro" id="IPR050628">
    <property type="entry name" value="SNF2_RAD54_helicase_TF"/>
</dbReference>
<sequence length="1083" mass="121230">MLLNPKGKGTTKRQRTDSPSAESKRPRVEQTKYDPRALLNPKAAAAAKQEEKSQSQSTNHEEDAGPGMGSMIERMHGIQRREDQPVKTKHAAQPGQEEEVETKKSKFNGASGGSVLSEYVAEKKKEGAMEAGPSAIVDLTDDKEDDDDLVITGAAQASPEEAQKFGFNNNFEANRVVCLGKLEEAYANYTIVPSPAAGFSGSSSVWPAIKVTFRRRPGQHNFFISLVDVRGIDFGQLDIRTAMALVPLIDARNLNVKIACRIDPRRKRDGEVAGGHASNRLALNINIFAPRKHAKDIGRNLSQSQTWLRPPTAPIGSYPFENPQSIQAAAPKNQAQRSSTTYTMTRTQEEIRSDVISMFDSLAKSDDIPEMEPDEQITTPLLPHQKQALHFMTSRERAENDNGLWKLSAGSKWYNIITGIDYKRKPEPVRGGILADMMGLGKTLEILSLIAATKQEARAFASMAPPQVGLDVNGGASDHSRPSVLLRCNSRATLLVCPLSTIANWQEQIAAHTKGLSYCIYHGPNRETVAKELAKHDIVITTYQVVSSEYNQSKPLSQINWFRITLDEAHMIRSQSTKQSLACCALQGLNRWPLTATPIQNRLEDLGALIKFLRVKPFDEKNGYTQYIVTPFKNADPEILPKLRILVDSITLRRQKDKINLPPRHDLVVRLDFSIDERQLFDLFAKDTFRRMQAMTAGRDSLAKNDMGHVLKAISRLRLICAHGAELLSDEDMKIAEGMTIKGAIEIDEDDDEDEQNKKQALTERQAYSMLNLMRESEIDICGLCDKQLRSQTSAENSDDEMSNSKRDHEDTIGYMTPCFHLLCSSAECLGTYKERLNASTAKESTSWRDYADCPLCNTWIRKSLFRLKQSELDREEAAKARVTANMNSSTAKRIARYGGPHTKVKALIEDLQRNQQWSQAHPNEPPLKSVVFSGWTSYLDLISIALSDQDIPHTRLDGTMSRQKRADALAAFKNDPHIEVFLISITAGGLGLNLTTGSKAYVMEPQYNPAAEAQAVDRVHRLGQTREVTVTRFIMKDSFEERMLELQQKKKDLADLSMNRNVKLDKHEAAKRKLEDLRSLFR</sequence>
<dbReference type="InterPro" id="IPR038718">
    <property type="entry name" value="SNF2-like_sf"/>
</dbReference>
<feature type="compositionally biased region" description="Basic and acidic residues" evidence="4">
    <location>
        <begin position="48"/>
        <end position="63"/>
    </location>
</feature>
<dbReference type="InterPro" id="IPR001650">
    <property type="entry name" value="Helicase_C-like"/>
</dbReference>
<dbReference type="InterPro" id="IPR049730">
    <property type="entry name" value="SNF2/RAD54-like_C"/>
</dbReference>
<dbReference type="PROSITE" id="PS51192">
    <property type="entry name" value="HELICASE_ATP_BIND_1"/>
    <property type="match status" value="1"/>
</dbReference>
<keyword evidence="3" id="KW-0067">ATP-binding</keyword>
<comment type="caution">
    <text evidence="7">The sequence shown here is derived from an EMBL/GenBank/DDBJ whole genome shotgun (WGS) entry which is preliminary data.</text>
</comment>
<keyword evidence="8" id="KW-1185">Reference proteome</keyword>
<feature type="region of interest" description="Disordered" evidence="4">
    <location>
        <begin position="1"/>
        <end position="112"/>
    </location>
</feature>
<evidence type="ECO:0000256" key="2">
    <source>
        <dbReference type="ARBA" id="ARBA00022801"/>
    </source>
</evidence>
<dbReference type="InterPro" id="IPR014001">
    <property type="entry name" value="Helicase_ATP-bd"/>
</dbReference>